<dbReference type="EMBL" id="JARIHO010000013">
    <property type="protein sequence ID" value="KAJ7351225.1"/>
    <property type="molecule type" value="Genomic_DNA"/>
</dbReference>
<sequence length="165" mass="18081">MSLDVALDVILGLTPVPGLSAAFTVFKFVVSCVEQIEANKLQLGALANAIGQLLATLHTEFQSSRLIVSSCVQPLTDLGILLDDVHRESNVVSIEAFYHRIGVMVNSFQISALLNIQHMLIHNESARREDVDALNARFSALERNQIELRRALGLCSSSPFAYDCL</sequence>
<name>A0AAD7A855_9AGAR</name>
<keyword evidence="2" id="KW-1185">Reference proteome</keyword>
<organism evidence="1 2">
    <name type="scientific">Mycena albidolilacea</name>
    <dbReference type="NCBI Taxonomy" id="1033008"/>
    <lineage>
        <taxon>Eukaryota</taxon>
        <taxon>Fungi</taxon>
        <taxon>Dikarya</taxon>
        <taxon>Basidiomycota</taxon>
        <taxon>Agaricomycotina</taxon>
        <taxon>Agaricomycetes</taxon>
        <taxon>Agaricomycetidae</taxon>
        <taxon>Agaricales</taxon>
        <taxon>Marasmiineae</taxon>
        <taxon>Mycenaceae</taxon>
        <taxon>Mycena</taxon>
    </lineage>
</organism>
<dbReference type="AlphaFoldDB" id="A0AAD7A855"/>
<gene>
    <name evidence="1" type="ORF">DFH08DRAFT_957557</name>
</gene>
<comment type="caution">
    <text evidence="1">The sequence shown here is derived from an EMBL/GenBank/DDBJ whole genome shotgun (WGS) entry which is preliminary data.</text>
</comment>
<evidence type="ECO:0000313" key="1">
    <source>
        <dbReference type="EMBL" id="KAJ7351225.1"/>
    </source>
</evidence>
<evidence type="ECO:0000313" key="2">
    <source>
        <dbReference type="Proteomes" id="UP001218218"/>
    </source>
</evidence>
<protein>
    <submittedName>
        <fullName evidence="1">Uncharacterized protein</fullName>
    </submittedName>
</protein>
<reference evidence="1" key="1">
    <citation type="submission" date="2023-03" db="EMBL/GenBank/DDBJ databases">
        <title>Massive genome expansion in bonnet fungi (Mycena s.s.) driven by repeated elements and novel gene families across ecological guilds.</title>
        <authorList>
            <consortium name="Lawrence Berkeley National Laboratory"/>
            <person name="Harder C.B."/>
            <person name="Miyauchi S."/>
            <person name="Viragh M."/>
            <person name="Kuo A."/>
            <person name="Thoen E."/>
            <person name="Andreopoulos B."/>
            <person name="Lu D."/>
            <person name="Skrede I."/>
            <person name="Drula E."/>
            <person name="Henrissat B."/>
            <person name="Morin E."/>
            <person name="Kohler A."/>
            <person name="Barry K."/>
            <person name="LaButti K."/>
            <person name="Morin E."/>
            <person name="Salamov A."/>
            <person name="Lipzen A."/>
            <person name="Mereny Z."/>
            <person name="Hegedus B."/>
            <person name="Baldrian P."/>
            <person name="Stursova M."/>
            <person name="Weitz H."/>
            <person name="Taylor A."/>
            <person name="Grigoriev I.V."/>
            <person name="Nagy L.G."/>
            <person name="Martin F."/>
            <person name="Kauserud H."/>
        </authorList>
    </citation>
    <scope>NUCLEOTIDE SEQUENCE</scope>
    <source>
        <strain evidence="1">CBHHK002</strain>
    </source>
</reference>
<accession>A0AAD7A855</accession>
<proteinExistence type="predicted"/>
<dbReference type="Proteomes" id="UP001218218">
    <property type="component" value="Unassembled WGS sequence"/>
</dbReference>